<keyword evidence="2" id="KW-1133">Transmembrane helix</keyword>
<evidence type="ECO:0000256" key="1">
    <source>
        <dbReference type="SAM" id="MobiDB-lite"/>
    </source>
</evidence>
<keyword evidence="4" id="KW-1185">Reference proteome</keyword>
<reference evidence="3" key="1">
    <citation type="submission" date="2021-03" db="EMBL/GenBank/DDBJ databases">
        <authorList>
            <person name="Tagirdzhanova G."/>
        </authorList>
    </citation>
    <scope>NUCLEOTIDE SEQUENCE</scope>
</reference>
<dbReference type="PANTHER" id="PTHR40623:SF2">
    <property type="entry name" value="INTEGRAL MEMBRANE PROTEIN"/>
    <property type="match status" value="1"/>
</dbReference>
<keyword evidence="2" id="KW-0472">Membrane</keyword>
<feature type="compositionally biased region" description="Basic and acidic residues" evidence="1">
    <location>
        <begin position="154"/>
        <end position="166"/>
    </location>
</feature>
<sequence>MGKAFFTSWVLWEKMVFILGASILLVILLGLMKLTYNKWRLRKYSAVAETKAKLPRAMRHTASVKRSRSQRQQIPFGVRALESGIEVDGVWISGTNTPSSMPGSPNIAAVKPPTDHSPEVSSSTSEMRRIDVPQPIHANSGRNHSAGPSYKISKPNDRPQSSERQHSKPPTFDHQSRGRPTYQPRRSSQLRFSDSMNPEDAEAFAALKGRAMAGDMNGKHPEGSDSSGDEHRDFTSGPGHSKSSSGSENYVDANQPNRPQRSSNNHYLHPGSRQPPNIRTSNTYSPDRYKPVQLDPLASNTESYMDELGRLHVRNRESGMTVVYAPVEDSVSRRLASSQGSVHEANDPFATPETSPKEDRIPVMVDAPPANQHSEMIGNGDIDYITGHAQPLRPFDGNRQLRRSQVMRKVNSGFEILRPGTLDTPRRSSDITDVREDYDRKPKKLQRRSRASSGSIFVEDV</sequence>
<dbReference type="Proteomes" id="UP000664534">
    <property type="component" value="Unassembled WGS sequence"/>
</dbReference>
<protein>
    <submittedName>
        <fullName evidence="3">Uncharacterized protein</fullName>
    </submittedName>
</protein>
<evidence type="ECO:0000313" key="4">
    <source>
        <dbReference type="Proteomes" id="UP000664534"/>
    </source>
</evidence>
<name>A0A8H3EN63_9LECA</name>
<evidence type="ECO:0000313" key="3">
    <source>
        <dbReference type="EMBL" id="CAF9909559.1"/>
    </source>
</evidence>
<feature type="compositionally biased region" description="Basic and acidic residues" evidence="1">
    <location>
        <begin position="217"/>
        <end position="234"/>
    </location>
</feature>
<feature type="compositionally biased region" description="Basic and acidic residues" evidence="1">
    <location>
        <begin position="424"/>
        <end position="440"/>
    </location>
</feature>
<dbReference type="AlphaFoldDB" id="A0A8H3EN63"/>
<evidence type="ECO:0000256" key="2">
    <source>
        <dbReference type="SAM" id="Phobius"/>
    </source>
</evidence>
<proteinExistence type="predicted"/>
<feature type="compositionally biased region" description="Basic residues" evidence="1">
    <location>
        <begin position="441"/>
        <end position="450"/>
    </location>
</feature>
<feature type="compositionally biased region" description="Low complexity" evidence="1">
    <location>
        <begin position="236"/>
        <end position="247"/>
    </location>
</feature>
<feature type="compositionally biased region" description="Polar residues" evidence="1">
    <location>
        <begin position="184"/>
        <end position="196"/>
    </location>
</feature>
<feature type="region of interest" description="Disordered" evidence="1">
    <location>
        <begin position="336"/>
        <end position="361"/>
    </location>
</feature>
<dbReference type="EMBL" id="CAJPDT010000006">
    <property type="protein sequence ID" value="CAF9909559.1"/>
    <property type="molecule type" value="Genomic_DNA"/>
</dbReference>
<feature type="compositionally biased region" description="Polar residues" evidence="1">
    <location>
        <begin position="252"/>
        <end position="266"/>
    </location>
</feature>
<feature type="compositionally biased region" description="Polar residues" evidence="1">
    <location>
        <begin position="274"/>
        <end position="285"/>
    </location>
</feature>
<dbReference type="OrthoDB" id="5426165at2759"/>
<feature type="region of interest" description="Disordered" evidence="1">
    <location>
        <begin position="213"/>
        <end position="296"/>
    </location>
</feature>
<feature type="region of interest" description="Disordered" evidence="1">
    <location>
        <begin position="96"/>
        <end position="197"/>
    </location>
</feature>
<comment type="caution">
    <text evidence="3">The sequence shown here is derived from an EMBL/GenBank/DDBJ whole genome shotgun (WGS) entry which is preliminary data.</text>
</comment>
<feature type="region of interest" description="Disordered" evidence="1">
    <location>
        <begin position="417"/>
        <end position="461"/>
    </location>
</feature>
<accession>A0A8H3EN63</accession>
<gene>
    <name evidence="3" type="ORF">IMSHALPRED_008404</name>
</gene>
<organism evidence="3 4">
    <name type="scientific">Imshaugia aleurites</name>
    <dbReference type="NCBI Taxonomy" id="172621"/>
    <lineage>
        <taxon>Eukaryota</taxon>
        <taxon>Fungi</taxon>
        <taxon>Dikarya</taxon>
        <taxon>Ascomycota</taxon>
        <taxon>Pezizomycotina</taxon>
        <taxon>Lecanoromycetes</taxon>
        <taxon>OSLEUM clade</taxon>
        <taxon>Lecanoromycetidae</taxon>
        <taxon>Lecanorales</taxon>
        <taxon>Lecanorineae</taxon>
        <taxon>Parmeliaceae</taxon>
        <taxon>Imshaugia</taxon>
    </lineage>
</organism>
<dbReference type="PANTHER" id="PTHR40623">
    <property type="entry name" value="INTEGRAL MEMBRANE PROTEIN"/>
    <property type="match status" value="1"/>
</dbReference>
<feature type="transmembrane region" description="Helical" evidence="2">
    <location>
        <begin position="15"/>
        <end position="36"/>
    </location>
</feature>
<keyword evidence="2" id="KW-0812">Transmembrane</keyword>